<feature type="region of interest" description="Disordered" evidence="4">
    <location>
        <begin position="578"/>
        <end position="733"/>
    </location>
</feature>
<dbReference type="EMBL" id="KN834842">
    <property type="protein sequence ID" value="KIK52451.1"/>
    <property type="molecule type" value="Genomic_DNA"/>
</dbReference>
<feature type="compositionally biased region" description="Low complexity" evidence="4">
    <location>
        <begin position="342"/>
        <end position="357"/>
    </location>
</feature>
<feature type="compositionally biased region" description="Acidic residues" evidence="4">
    <location>
        <begin position="602"/>
        <end position="616"/>
    </location>
</feature>
<feature type="compositionally biased region" description="Gly residues" evidence="4">
    <location>
        <begin position="498"/>
        <end position="517"/>
    </location>
</feature>
<evidence type="ECO:0000313" key="7">
    <source>
        <dbReference type="Proteomes" id="UP000053593"/>
    </source>
</evidence>
<evidence type="ECO:0000256" key="1">
    <source>
        <dbReference type="ARBA" id="ARBA00005246"/>
    </source>
</evidence>
<dbReference type="GO" id="GO:1990316">
    <property type="term" value="C:Atg1/ULK1 kinase complex"/>
    <property type="evidence" value="ECO:0007669"/>
    <property type="project" value="InterPro"/>
</dbReference>
<organism evidence="6 7">
    <name type="scientific">Collybiopsis luxurians FD-317 M1</name>
    <dbReference type="NCBI Taxonomy" id="944289"/>
    <lineage>
        <taxon>Eukaryota</taxon>
        <taxon>Fungi</taxon>
        <taxon>Dikarya</taxon>
        <taxon>Basidiomycota</taxon>
        <taxon>Agaricomycotina</taxon>
        <taxon>Agaricomycetes</taxon>
        <taxon>Agaricomycetidae</taxon>
        <taxon>Agaricales</taxon>
        <taxon>Marasmiineae</taxon>
        <taxon>Omphalotaceae</taxon>
        <taxon>Collybiopsis</taxon>
        <taxon>Collybiopsis luxurians</taxon>
    </lineage>
</organism>
<feature type="compositionally biased region" description="Low complexity" evidence="4">
    <location>
        <begin position="288"/>
        <end position="299"/>
    </location>
</feature>
<gene>
    <name evidence="6" type="ORF">GYMLUDRAFT_77776</name>
</gene>
<dbReference type="GO" id="GO:0034497">
    <property type="term" value="P:protein localization to phagophore assembly site"/>
    <property type="evidence" value="ECO:0007669"/>
    <property type="project" value="TreeGrafter"/>
</dbReference>
<sequence length="836" mass="88134">MQRYMEYCYFLMLSDVCGPRIRSKDPYRSISDSRPPPPLEIQIVLAVLNTLPIDQRLAYRPSGTSRVPVDTRNRYILLESWDLDLRIAPSSSSSLSSDSRDSNSGTALPTEHKQGIPLFRSVHSLLRLLPAWKSPTQLKSRGDGNGGLGKRVRAKGDPGSGVDESAVLSFRLSFELPMSTNTFAPIHHPLGALTVTCTYLSSPAFVIDALESLPSSKCRSLDSNTRQDPTFNSSNPGITLPRSLRGTPHRTNPPPHTVTRTSSDVDSIAERFVIPAPPSRAGQPVLPTTRATTTTATSTKPMFGSADRLRRETPGTAASDSCLETTTFTSHSPPPPPRHLSSRSSTTLSSSGPPVTSALPTTSQSSTVATRKLSLNPVNPFKSNTLAGATPSISSSSRASSAFPPSSLISSSPSHNGGPSSSNTTSTGTGTGTSASSRSASAGGPMTTTANTNSNTSGVAEPTHQKRYSSSFGHRYSSPARGSVGRHTSAGGMKPGSSSGGGSIDGVEGGRFIGGSRGRPSFGSAGGERESRRVSLVAPSNEPDIVGTLDTFEYTPLQADRDALSHFMRDIASRKPLLRRPRIHSQDSSGRNELESALDTNTESESESESDVDNAEEDRQHTIQAPRIFRDESRVQSSPRRVSGDNGSGRAAPPLLDSHSSPSSSPSSLAAQPARVTGLGLEGVPLPPSSLLPETSGGIDLGRGRGDSESGFAARPLSNGYPPSSSAPLSHAAPPLLSNLPSLRRVSSGRSPPSTYLQNAIPLPVEDDAVDTTSGSPKLTNTSTGMIITTMTSVPTYPAPSASLPPPPQFYFVSFEPKKSHMPKMEIPSSSMTYSP</sequence>
<evidence type="ECO:0000256" key="3">
    <source>
        <dbReference type="RuleBase" id="RU361214"/>
    </source>
</evidence>
<evidence type="ECO:0000259" key="5">
    <source>
        <dbReference type="Pfam" id="PF10033"/>
    </source>
</evidence>
<name>A0A0D0BD90_9AGAR</name>
<keyword evidence="2 3" id="KW-0072">Autophagy</keyword>
<feature type="region of interest" description="Disordered" evidence="4">
    <location>
        <begin position="137"/>
        <end position="160"/>
    </location>
</feature>
<feature type="compositionally biased region" description="Low complexity" evidence="4">
    <location>
        <begin position="389"/>
        <end position="457"/>
    </location>
</feature>
<reference evidence="6 7" key="1">
    <citation type="submission" date="2014-04" db="EMBL/GenBank/DDBJ databases">
        <title>Evolutionary Origins and Diversification of the Mycorrhizal Mutualists.</title>
        <authorList>
            <consortium name="DOE Joint Genome Institute"/>
            <consortium name="Mycorrhizal Genomics Consortium"/>
            <person name="Kohler A."/>
            <person name="Kuo A."/>
            <person name="Nagy L.G."/>
            <person name="Floudas D."/>
            <person name="Copeland A."/>
            <person name="Barry K.W."/>
            <person name="Cichocki N."/>
            <person name="Veneault-Fourrey C."/>
            <person name="LaButti K."/>
            <person name="Lindquist E.A."/>
            <person name="Lipzen A."/>
            <person name="Lundell T."/>
            <person name="Morin E."/>
            <person name="Murat C."/>
            <person name="Riley R."/>
            <person name="Ohm R."/>
            <person name="Sun H."/>
            <person name="Tunlid A."/>
            <person name="Henrissat B."/>
            <person name="Grigoriev I.V."/>
            <person name="Hibbett D.S."/>
            <person name="Martin F."/>
        </authorList>
    </citation>
    <scope>NUCLEOTIDE SEQUENCE [LARGE SCALE GENOMIC DNA]</scope>
    <source>
        <strain evidence="6 7">FD-317 M1</strain>
    </source>
</reference>
<feature type="domain" description="Autophagy-related protein 13 N-terminal" evidence="5">
    <location>
        <begin position="25"/>
        <end position="205"/>
    </location>
</feature>
<feature type="region of interest" description="Disordered" evidence="4">
    <location>
        <begin position="90"/>
        <end position="111"/>
    </location>
</feature>
<dbReference type="Gene3D" id="3.30.900.10">
    <property type="entry name" value="HORMA domain"/>
    <property type="match status" value="1"/>
</dbReference>
<evidence type="ECO:0000256" key="2">
    <source>
        <dbReference type="ARBA" id="ARBA00023006"/>
    </source>
</evidence>
<dbReference type="PANTHER" id="PTHR13430">
    <property type="match status" value="1"/>
</dbReference>
<feature type="region of interest" description="Disordered" evidence="4">
    <location>
        <begin position="217"/>
        <end position="545"/>
    </location>
</feature>
<accession>A0A0D0BD90</accession>
<dbReference type="OrthoDB" id="70161at2759"/>
<dbReference type="InterPro" id="IPR036570">
    <property type="entry name" value="HORMA_dom_sf"/>
</dbReference>
<evidence type="ECO:0000313" key="6">
    <source>
        <dbReference type="EMBL" id="KIK52451.1"/>
    </source>
</evidence>
<dbReference type="Pfam" id="PF10033">
    <property type="entry name" value="ATG13"/>
    <property type="match status" value="1"/>
</dbReference>
<evidence type="ECO:0000256" key="4">
    <source>
        <dbReference type="SAM" id="MobiDB-lite"/>
    </source>
</evidence>
<dbReference type="HOGENOM" id="CLU_303844_0_0_1"/>
<dbReference type="GO" id="GO:0000423">
    <property type="term" value="P:mitophagy"/>
    <property type="evidence" value="ECO:0007669"/>
    <property type="project" value="TreeGrafter"/>
</dbReference>
<dbReference type="Proteomes" id="UP000053593">
    <property type="component" value="Unassembled WGS sequence"/>
</dbReference>
<keyword evidence="7" id="KW-1185">Reference proteome</keyword>
<comment type="similarity">
    <text evidence="1 3">Belongs to the ATG13 family. Fungi subfamily.</text>
</comment>
<dbReference type="InterPro" id="IPR040182">
    <property type="entry name" value="ATG13"/>
</dbReference>
<feature type="compositionally biased region" description="Low complexity" evidence="4">
    <location>
        <begin position="651"/>
        <end position="684"/>
    </location>
</feature>
<dbReference type="GO" id="GO:0000407">
    <property type="term" value="C:phagophore assembly site"/>
    <property type="evidence" value="ECO:0007669"/>
    <property type="project" value="TreeGrafter"/>
</dbReference>
<protein>
    <recommendedName>
        <fullName evidence="3">Autophagy-related protein 13</fullName>
    </recommendedName>
</protein>
<feature type="compositionally biased region" description="Polar residues" evidence="4">
    <location>
        <begin position="217"/>
        <end position="237"/>
    </location>
</feature>
<dbReference type="GO" id="GO:0034727">
    <property type="term" value="P:piecemeal microautophagy of the nucleus"/>
    <property type="evidence" value="ECO:0007669"/>
    <property type="project" value="TreeGrafter"/>
</dbReference>
<dbReference type="PANTHER" id="PTHR13430:SF4">
    <property type="entry name" value="AUTOPHAGY-RELATED PROTEIN 13"/>
    <property type="match status" value="1"/>
</dbReference>
<feature type="compositionally biased region" description="Polar residues" evidence="4">
    <location>
        <begin position="358"/>
        <end position="369"/>
    </location>
</feature>
<dbReference type="GO" id="GO:0005829">
    <property type="term" value="C:cytosol"/>
    <property type="evidence" value="ECO:0007669"/>
    <property type="project" value="TreeGrafter"/>
</dbReference>
<dbReference type="InterPro" id="IPR018731">
    <property type="entry name" value="Atg13_N"/>
</dbReference>
<proteinExistence type="inferred from homology"/>
<feature type="compositionally biased region" description="Low complexity" evidence="4">
    <location>
        <begin position="722"/>
        <end position="733"/>
    </location>
</feature>
<dbReference type="AlphaFoldDB" id="A0A0D0BD90"/>